<keyword evidence="2 8" id="KW-0963">Cytoplasm</keyword>
<dbReference type="PANTHER" id="PTHR30109">
    <property type="entry name" value="HYDROXYLAMINE REDUCTASE"/>
    <property type="match status" value="1"/>
</dbReference>
<comment type="cofactor">
    <cofactor evidence="8">
        <name>hybrid [4Fe-2O-2S] cluster</name>
        <dbReference type="ChEBI" id="CHEBI:60519"/>
    </cofactor>
    <text evidence="8">Binds 1 hybrid [4Fe-2O-2S] cluster.</text>
</comment>
<dbReference type="GO" id="GO:0046872">
    <property type="term" value="F:metal ion binding"/>
    <property type="evidence" value="ECO:0007669"/>
    <property type="project" value="UniProtKB-KW"/>
</dbReference>
<comment type="similarity">
    <text evidence="8">Belongs to the HCP family.</text>
</comment>
<dbReference type="NCBIfam" id="TIGR01703">
    <property type="entry name" value="hybrid_clust"/>
    <property type="match status" value="1"/>
</dbReference>
<dbReference type="EMBL" id="FNLL01000005">
    <property type="protein sequence ID" value="SDU17940.1"/>
    <property type="molecule type" value="Genomic_DNA"/>
</dbReference>
<feature type="binding site" evidence="8">
    <location>
        <position position="273"/>
    </location>
    <ligand>
        <name>hybrid [4Fe-2O-2S] cluster</name>
        <dbReference type="ChEBI" id="CHEBI:60519"/>
    </ligand>
</feature>
<feature type="binding site" evidence="8">
    <location>
        <position position="317"/>
    </location>
    <ligand>
        <name>hybrid [4Fe-2O-2S] cluster</name>
        <dbReference type="ChEBI" id="CHEBI:60519"/>
    </ligand>
</feature>
<feature type="binding site" description="via persulfide group" evidence="8">
    <location>
        <position position="409"/>
    </location>
    <ligand>
        <name>hybrid [4Fe-2O-2S] cluster</name>
        <dbReference type="ChEBI" id="CHEBI:60519"/>
    </ligand>
</feature>
<feature type="binding site" evidence="8">
    <location>
        <position position="3"/>
    </location>
    <ligand>
        <name>[4Fe-4S] cluster</name>
        <dbReference type="ChEBI" id="CHEBI:49883"/>
    </ligand>
</feature>
<dbReference type="Gene3D" id="3.40.50.2030">
    <property type="match status" value="2"/>
</dbReference>
<name>A0A1H2GEE0_9BACT</name>
<evidence type="ECO:0000256" key="7">
    <source>
        <dbReference type="ARBA" id="ARBA00051350"/>
    </source>
</evidence>
<gene>
    <name evidence="8" type="primary">hcp</name>
    <name evidence="9" type="ORF">SAMN04487931_105156</name>
</gene>
<dbReference type="GO" id="GO:0004601">
    <property type="term" value="F:peroxidase activity"/>
    <property type="evidence" value="ECO:0007669"/>
    <property type="project" value="TreeGrafter"/>
</dbReference>
<dbReference type="FunFam" id="1.20.1270.20:FF:000001">
    <property type="entry name" value="Hydroxylamine reductase"/>
    <property type="match status" value="1"/>
</dbReference>
<dbReference type="RefSeq" id="WP_092233415.1">
    <property type="nucleotide sequence ID" value="NZ_FNLL01000005.1"/>
</dbReference>
<dbReference type="FunFam" id="3.40.50.2030:FF:000002">
    <property type="entry name" value="Hydroxylamine reductase"/>
    <property type="match status" value="1"/>
</dbReference>
<keyword evidence="6 8" id="KW-0411">Iron-sulfur</keyword>
<feature type="binding site" evidence="8">
    <location>
        <position position="437"/>
    </location>
    <ligand>
        <name>hybrid [4Fe-2O-2S] cluster</name>
        <dbReference type="ChEBI" id="CHEBI:60519"/>
    </ligand>
</feature>
<feature type="modified residue" description="Cysteine persulfide" evidence="8">
    <location>
        <position position="409"/>
    </location>
</feature>
<feature type="binding site" evidence="8">
    <location>
        <position position="499"/>
    </location>
    <ligand>
        <name>hybrid [4Fe-2O-2S] cluster</name>
        <dbReference type="ChEBI" id="CHEBI:60519"/>
    </ligand>
</feature>
<feature type="binding site" evidence="8">
    <location>
        <position position="15"/>
    </location>
    <ligand>
        <name>[4Fe-4S] cluster</name>
        <dbReference type="ChEBI" id="CHEBI:49883"/>
    </ligand>
</feature>
<evidence type="ECO:0000256" key="4">
    <source>
        <dbReference type="ARBA" id="ARBA00023002"/>
    </source>
</evidence>
<dbReference type="EC" id="1.7.99.1" evidence="8"/>
<feature type="binding site" evidence="8">
    <location>
        <position position="22"/>
    </location>
    <ligand>
        <name>[4Fe-4S] cluster</name>
        <dbReference type="ChEBI" id="CHEBI:49883"/>
    </ligand>
</feature>
<dbReference type="InterPro" id="IPR004137">
    <property type="entry name" value="HCP/CODH"/>
</dbReference>
<feature type="binding site" evidence="8">
    <location>
        <position position="462"/>
    </location>
    <ligand>
        <name>hybrid [4Fe-2O-2S] cluster</name>
        <dbReference type="ChEBI" id="CHEBI:60519"/>
    </ligand>
</feature>
<keyword evidence="3 8" id="KW-0479">Metal-binding</keyword>
<organism evidence="9 10">
    <name type="scientific">Desulfobacula phenolica</name>
    <dbReference type="NCBI Taxonomy" id="90732"/>
    <lineage>
        <taxon>Bacteria</taxon>
        <taxon>Pseudomonadati</taxon>
        <taxon>Thermodesulfobacteriota</taxon>
        <taxon>Desulfobacteria</taxon>
        <taxon>Desulfobacterales</taxon>
        <taxon>Desulfobacteraceae</taxon>
        <taxon>Desulfobacula</taxon>
    </lineage>
</organism>
<keyword evidence="4 8" id="KW-0560">Oxidoreductase</keyword>
<feature type="binding site" evidence="8">
    <location>
        <position position="249"/>
    </location>
    <ligand>
        <name>hybrid [4Fe-2O-2S] cluster</name>
        <dbReference type="ChEBI" id="CHEBI:60519"/>
    </ligand>
</feature>
<evidence type="ECO:0000313" key="9">
    <source>
        <dbReference type="EMBL" id="SDU17940.1"/>
    </source>
</evidence>
<evidence type="ECO:0000256" key="3">
    <source>
        <dbReference type="ARBA" id="ARBA00022723"/>
    </source>
</evidence>
<dbReference type="FunFam" id="3.40.50.2030:FF:000001">
    <property type="entry name" value="Hydroxylamine reductase"/>
    <property type="match status" value="1"/>
</dbReference>
<dbReference type="GO" id="GO:0051539">
    <property type="term" value="F:4 iron, 4 sulfur cluster binding"/>
    <property type="evidence" value="ECO:0007669"/>
    <property type="project" value="UniProtKB-KW"/>
</dbReference>
<proteinExistence type="inferred from homology"/>
<accession>A0A1H2GEE0</accession>
<dbReference type="GO" id="GO:0005737">
    <property type="term" value="C:cytoplasm"/>
    <property type="evidence" value="ECO:0007669"/>
    <property type="project" value="UniProtKB-SubCell"/>
</dbReference>
<dbReference type="GO" id="GO:0042542">
    <property type="term" value="P:response to hydrogen peroxide"/>
    <property type="evidence" value="ECO:0007669"/>
    <property type="project" value="TreeGrafter"/>
</dbReference>
<comment type="subcellular location">
    <subcellularLocation>
        <location evidence="1 8">Cytoplasm</location>
    </subcellularLocation>
</comment>
<reference evidence="10" key="1">
    <citation type="submission" date="2016-10" db="EMBL/GenBank/DDBJ databases">
        <authorList>
            <person name="Varghese N."/>
            <person name="Submissions S."/>
        </authorList>
    </citation>
    <scope>NUCLEOTIDE SEQUENCE [LARGE SCALE GENOMIC DNA]</scope>
    <source>
        <strain evidence="10">DSM 3384</strain>
    </source>
</reference>
<dbReference type="HAMAP" id="MF_00069">
    <property type="entry name" value="Hydroxylam_reduct"/>
    <property type="match status" value="1"/>
</dbReference>
<keyword evidence="5 8" id="KW-0408">Iron</keyword>
<feature type="binding site" evidence="8">
    <location>
        <position position="497"/>
    </location>
    <ligand>
        <name>hybrid [4Fe-2O-2S] cluster</name>
        <dbReference type="ChEBI" id="CHEBI:60519"/>
    </ligand>
</feature>
<evidence type="ECO:0000256" key="1">
    <source>
        <dbReference type="ARBA" id="ARBA00004496"/>
    </source>
</evidence>
<dbReference type="NCBIfam" id="NF003658">
    <property type="entry name" value="PRK05290.1"/>
    <property type="match status" value="1"/>
</dbReference>
<protein>
    <recommendedName>
        <fullName evidence="8">Hydroxylamine reductase</fullName>
        <ecNumber evidence="8">1.7.99.1</ecNumber>
    </recommendedName>
    <alternativeName>
        <fullName evidence="8">Hybrid-cluster protein</fullName>
        <shortName evidence="8">HCP</shortName>
    </alternativeName>
    <alternativeName>
        <fullName evidence="8">Prismane protein</fullName>
    </alternativeName>
</protein>
<evidence type="ECO:0000256" key="8">
    <source>
        <dbReference type="HAMAP-Rule" id="MF_00069"/>
    </source>
</evidence>
<comment type="catalytic activity">
    <reaction evidence="7 8">
        <text>A + NH4(+) + H2O = hydroxylamine + AH2 + H(+)</text>
        <dbReference type="Rhea" id="RHEA:22052"/>
        <dbReference type="ChEBI" id="CHEBI:13193"/>
        <dbReference type="ChEBI" id="CHEBI:15377"/>
        <dbReference type="ChEBI" id="CHEBI:15378"/>
        <dbReference type="ChEBI" id="CHEBI:15429"/>
        <dbReference type="ChEBI" id="CHEBI:17499"/>
        <dbReference type="ChEBI" id="CHEBI:28938"/>
        <dbReference type="EC" id="1.7.99.1"/>
    </reaction>
</comment>
<dbReference type="Proteomes" id="UP000199608">
    <property type="component" value="Unassembled WGS sequence"/>
</dbReference>
<evidence type="ECO:0000313" key="10">
    <source>
        <dbReference type="Proteomes" id="UP000199608"/>
    </source>
</evidence>
<keyword evidence="8" id="KW-0004">4Fe-4S</keyword>
<dbReference type="InterPro" id="IPR011254">
    <property type="entry name" value="Prismane-like_sf"/>
</dbReference>
<dbReference type="GO" id="GO:0050418">
    <property type="term" value="F:hydroxylamine reductase activity"/>
    <property type="evidence" value="ECO:0007669"/>
    <property type="project" value="UniProtKB-UniRule"/>
</dbReference>
<dbReference type="PANTHER" id="PTHR30109:SF0">
    <property type="entry name" value="HYDROXYLAMINE REDUCTASE"/>
    <property type="match status" value="1"/>
</dbReference>
<evidence type="ECO:0000256" key="6">
    <source>
        <dbReference type="ARBA" id="ARBA00023014"/>
    </source>
</evidence>
<evidence type="ECO:0000256" key="2">
    <source>
        <dbReference type="ARBA" id="ARBA00022490"/>
    </source>
</evidence>
<dbReference type="InterPro" id="IPR016099">
    <property type="entry name" value="Prismane-like_a/b-sand"/>
</dbReference>
<dbReference type="InterPro" id="IPR010048">
    <property type="entry name" value="Hydroxylam_reduct"/>
</dbReference>
<comment type="cofactor">
    <cofactor evidence="8">
        <name>[4Fe-4S] cluster</name>
        <dbReference type="ChEBI" id="CHEBI:49883"/>
    </cofactor>
    <text evidence="8">Binds 1 [4Fe-4S] cluster.</text>
</comment>
<keyword evidence="10" id="KW-1185">Reference proteome</keyword>
<evidence type="ECO:0000256" key="5">
    <source>
        <dbReference type="ARBA" id="ARBA00023004"/>
    </source>
</evidence>
<dbReference type="Pfam" id="PF03063">
    <property type="entry name" value="Prismane"/>
    <property type="match status" value="1"/>
</dbReference>
<sequence length="556" mass="61032">MFCHQCQETMKNTGCSMKQGMCGKTAEVANLQDLFVWGLKGVSVWGVKAKEFGIYDNEAGFFIDKGLFSTITNANFDREDFIGFIKKGIDIRDRLKDEFLKAYKQKNGTNFSLPVPECATWVPADDKDLLAKADSGAGGWLEIEDEDERSLKALVLYGLKGISAYAEHAYQITKSCREIFEFLMEALATLVDETKSQDDLFALVLKTGEMGVKTMALLDDANTTAYGNPEITQVNIGVGKNPGILVTGHDLVDLEDLLEQTKDQGIDVYTHSEMLPAHYYPKLKQYSHLFGNYGNAWWLQKEEMAKFNGPVLFTSNCLVPTKAAYKDKLFTTGAVGFDGTPHIPDREEGGKKDFSAIIKMAKTCDPPEELETGQITGGFGHNQVMALADKIIEAVKSGAIKRFIVMGGCDGRQKNREYYTQVAKALPKDAVILTAGCAKYKYIKLDLGDIGGIPRVLDAGQCNDCYSLAVVAMELQKAFGLEDINDLPISFDIAWYEQKAVLVLLALLSLGLKGIRLGPTLPGFLSPGIANALVEKFDIKPITTPEEDVAAMMAGN</sequence>
<comment type="function">
    <text evidence="8">Catalyzes the reduction of hydroxylamine to form NH(3) and H(2)O.</text>
</comment>
<dbReference type="SUPFAM" id="SSF56821">
    <property type="entry name" value="Prismane protein-like"/>
    <property type="match status" value="1"/>
</dbReference>
<dbReference type="PIRSF" id="PIRSF000076">
    <property type="entry name" value="HCP"/>
    <property type="match status" value="1"/>
</dbReference>
<dbReference type="Gene3D" id="1.20.1270.20">
    <property type="match status" value="2"/>
</dbReference>
<feature type="binding site" evidence="8">
    <location>
        <position position="6"/>
    </location>
    <ligand>
        <name>[4Fe-4S] cluster</name>
        <dbReference type="ChEBI" id="CHEBI:49883"/>
    </ligand>
</feature>
<dbReference type="InterPro" id="IPR016100">
    <property type="entry name" value="Prismane_a-bundle"/>
</dbReference>
<dbReference type="AlphaFoldDB" id="A0A1H2GEE0"/>